<comment type="similarity">
    <text evidence="2">Belongs to the malectin family.</text>
</comment>
<keyword evidence="8" id="KW-0325">Glycoprotein</keyword>
<evidence type="ECO:0000256" key="5">
    <source>
        <dbReference type="ARBA" id="ARBA00022824"/>
    </source>
</evidence>
<dbReference type="PANTHER" id="PTHR13460">
    <property type="match status" value="1"/>
</dbReference>
<dbReference type="AlphaFoldDB" id="A0A1D1V190"/>
<comment type="subcellular location">
    <subcellularLocation>
        <location evidence="1">Endoplasmic reticulum membrane</location>
        <topology evidence="1">Single-pass type I membrane protein</topology>
    </subcellularLocation>
</comment>
<evidence type="ECO:0000313" key="14">
    <source>
        <dbReference type="Proteomes" id="UP000186922"/>
    </source>
</evidence>
<evidence type="ECO:0000256" key="8">
    <source>
        <dbReference type="ARBA" id="ARBA00023180"/>
    </source>
</evidence>
<feature type="region of interest" description="Disordered" evidence="10">
    <location>
        <begin position="233"/>
        <end position="263"/>
    </location>
</feature>
<evidence type="ECO:0000256" key="11">
    <source>
        <dbReference type="SAM" id="Phobius"/>
    </source>
</evidence>
<dbReference type="Proteomes" id="UP000186922">
    <property type="component" value="Unassembled WGS sequence"/>
</dbReference>
<dbReference type="Pfam" id="PF11721">
    <property type="entry name" value="Malectin"/>
    <property type="match status" value="1"/>
</dbReference>
<dbReference type="PANTHER" id="PTHR13460:SF0">
    <property type="entry name" value="MALECTIN"/>
    <property type="match status" value="1"/>
</dbReference>
<evidence type="ECO:0000256" key="7">
    <source>
        <dbReference type="ARBA" id="ARBA00023136"/>
    </source>
</evidence>
<dbReference type="STRING" id="947166.A0A1D1V190"/>
<dbReference type="InterPro" id="IPR039155">
    <property type="entry name" value="MLEC"/>
</dbReference>
<keyword evidence="5" id="KW-0256">Endoplasmic reticulum</keyword>
<feature type="domain" description="Malectin" evidence="12">
    <location>
        <begin position="54"/>
        <end position="220"/>
    </location>
</feature>
<dbReference type="OrthoDB" id="10013439at2759"/>
<dbReference type="EMBL" id="BDGG01000002">
    <property type="protein sequence ID" value="GAU92198.1"/>
    <property type="molecule type" value="Genomic_DNA"/>
</dbReference>
<organism evidence="13 14">
    <name type="scientific">Ramazzottius varieornatus</name>
    <name type="common">Water bear</name>
    <name type="synonym">Tardigrade</name>
    <dbReference type="NCBI Taxonomy" id="947166"/>
    <lineage>
        <taxon>Eukaryota</taxon>
        <taxon>Metazoa</taxon>
        <taxon>Ecdysozoa</taxon>
        <taxon>Tardigrada</taxon>
        <taxon>Eutardigrada</taxon>
        <taxon>Parachela</taxon>
        <taxon>Hypsibioidea</taxon>
        <taxon>Ramazzottiidae</taxon>
        <taxon>Ramazzottius</taxon>
    </lineage>
</organism>
<name>A0A1D1V190_RAMVA</name>
<evidence type="ECO:0000256" key="3">
    <source>
        <dbReference type="ARBA" id="ARBA00022692"/>
    </source>
</evidence>
<evidence type="ECO:0000256" key="1">
    <source>
        <dbReference type="ARBA" id="ARBA00004115"/>
    </source>
</evidence>
<protein>
    <recommendedName>
        <fullName evidence="12">Malectin domain-containing protein</fullName>
    </recommendedName>
</protein>
<keyword evidence="4" id="KW-0732">Signal</keyword>
<keyword evidence="3 11" id="KW-0812">Transmembrane</keyword>
<comment type="caution">
    <text evidence="13">The sequence shown here is derived from an EMBL/GenBank/DDBJ whole genome shotgun (WGS) entry which is preliminary data.</text>
</comment>
<evidence type="ECO:0000256" key="2">
    <source>
        <dbReference type="ARBA" id="ARBA00009141"/>
    </source>
</evidence>
<gene>
    <name evidence="13" type="primary">RvY_04311-1</name>
    <name evidence="13" type="synonym">RvY_04311.1</name>
    <name evidence="13" type="ORF">RvY_04311</name>
</gene>
<dbReference type="Gene3D" id="2.60.120.430">
    <property type="entry name" value="Galactose-binding lectin"/>
    <property type="match status" value="1"/>
</dbReference>
<accession>A0A1D1V190</accession>
<evidence type="ECO:0000256" key="4">
    <source>
        <dbReference type="ARBA" id="ARBA00022729"/>
    </source>
</evidence>
<keyword evidence="14" id="KW-1185">Reference proteome</keyword>
<feature type="transmembrane region" description="Helical" evidence="11">
    <location>
        <begin position="288"/>
        <end position="306"/>
    </location>
</feature>
<evidence type="ECO:0000256" key="10">
    <source>
        <dbReference type="SAM" id="MobiDB-lite"/>
    </source>
</evidence>
<sequence>MRALIGTFSAKRCLQLFLSVHLIAFLSIFLLNNLISFDAVECASGSGSNKLDIVYAVNCGGEEHVDEHGVPYQPDPSVDGQASDYGLRWPSIANAHPDDQILYQTERYSDSTFGYNIPLPKSTKAVNYVLVLKFAEVYFNQAGMKVFDVLLNGDHLIVDGLDIFERSGGRAAAYDVHIPFKVTGNKLVMINTGEESDISGTSLRLDFVKTSQDNPKCNAFYIARGTLADIPKFEMKQQKPPQDEEEDEYRSEQSPMDQPLVDDWQAPDFGDFPPALPEDEIDVGLAKYYPLIAVFVFITLLTLFMFKMA</sequence>
<evidence type="ECO:0000259" key="12">
    <source>
        <dbReference type="Pfam" id="PF11721"/>
    </source>
</evidence>
<proteinExistence type="inferred from homology"/>
<keyword evidence="6 11" id="KW-1133">Transmembrane helix</keyword>
<dbReference type="GO" id="GO:0030246">
    <property type="term" value="F:carbohydrate binding"/>
    <property type="evidence" value="ECO:0007669"/>
    <property type="project" value="InterPro"/>
</dbReference>
<dbReference type="InterPro" id="IPR021720">
    <property type="entry name" value="Malectin_dom"/>
</dbReference>
<dbReference type="GO" id="GO:0005789">
    <property type="term" value="C:endoplasmic reticulum membrane"/>
    <property type="evidence" value="ECO:0007669"/>
    <property type="project" value="UniProtKB-SubCell"/>
</dbReference>
<keyword evidence="9" id="KW-0119">Carbohydrate metabolism</keyword>
<evidence type="ECO:0000256" key="9">
    <source>
        <dbReference type="ARBA" id="ARBA00023277"/>
    </source>
</evidence>
<evidence type="ECO:0000313" key="13">
    <source>
        <dbReference type="EMBL" id="GAU92198.1"/>
    </source>
</evidence>
<evidence type="ECO:0000256" key="6">
    <source>
        <dbReference type="ARBA" id="ARBA00022989"/>
    </source>
</evidence>
<reference evidence="13 14" key="1">
    <citation type="journal article" date="2016" name="Nat. Commun.">
        <title>Extremotolerant tardigrade genome and improved radiotolerance of human cultured cells by tardigrade-unique protein.</title>
        <authorList>
            <person name="Hashimoto T."/>
            <person name="Horikawa D.D."/>
            <person name="Saito Y."/>
            <person name="Kuwahara H."/>
            <person name="Kozuka-Hata H."/>
            <person name="Shin-I T."/>
            <person name="Minakuchi Y."/>
            <person name="Ohishi K."/>
            <person name="Motoyama A."/>
            <person name="Aizu T."/>
            <person name="Enomoto A."/>
            <person name="Kondo K."/>
            <person name="Tanaka S."/>
            <person name="Hara Y."/>
            <person name="Koshikawa S."/>
            <person name="Sagara H."/>
            <person name="Miura T."/>
            <person name="Yokobori S."/>
            <person name="Miyagawa K."/>
            <person name="Suzuki Y."/>
            <person name="Kubo T."/>
            <person name="Oyama M."/>
            <person name="Kohara Y."/>
            <person name="Fujiyama A."/>
            <person name="Arakawa K."/>
            <person name="Katayama T."/>
            <person name="Toyoda A."/>
            <person name="Kunieda T."/>
        </authorList>
    </citation>
    <scope>NUCLEOTIDE SEQUENCE [LARGE SCALE GENOMIC DNA]</scope>
    <source>
        <strain evidence="13 14">YOKOZUNA-1</strain>
    </source>
</reference>
<keyword evidence="7 11" id="KW-0472">Membrane</keyword>